<name>A0A7K3WKC7_9FLAO</name>
<accession>A0A7K3WKC7</accession>
<protein>
    <submittedName>
        <fullName evidence="2">T9SS type A sorting domain-containing protein</fullName>
    </submittedName>
</protein>
<dbReference type="EMBL" id="JAAGVY010000001">
    <property type="protein sequence ID" value="NEN22089.1"/>
    <property type="molecule type" value="Genomic_DNA"/>
</dbReference>
<keyword evidence="3" id="KW-1185">Reference proteome</keyword>
<keyword evidence="1" id="KW-0732">Signal</keyword>
<evidence type="ECO:0000256" key="1">
    <source>
        <dbReference type="ARBA" id="ARBA00022729"/>
    </source>
</evidence>
<organism evidence="2 3">
    <name type="scientific">Cryomorpha ignava</name>
    <dbReference type="NCBI Taxonomy" id="101383"/>
    <lineage>
        <taxon>Bacteria</taxon>
        <taxon>Pseudomonadati</taxon>
        <taxon>Bacteroidota</taxon>
        <taxon>Flavobacteriia</taxon>
        <taxon>Flavobacteriales</taxon>
        <taxon>Cryomorphaceae</taxon>
        <taxon>Cryomorpha</taxon>
    </lineage>
</organism>
<evidence type="ECO:0000313" key="3">
    <source>
        <dbReference type="Proteomes" id="UP000486602"/>
    </source>
</evidence>
<dbReference type="RefSeq" id="WP_163282804.1">
    <property type="nucleotide sequence ID" value="NZ_JAAGVY010000001.1"/>
</dbReference>
<dbReference type="NCBIfam" id="TIGR04183">
    <property type="entry name" value="Por_Secre_tail"/>
    <property type="match status" value="1"/>
</dbReference>
<dbReference type="InterPro" id="IPR026444">
    <property type="entry name" value="Secre_tail"/>
</dbReference>
<dbReference type="Proteomes" id="UP000486602">
    <property type="component" value="Unassembled WGS sequence"/>
</dbReference>
<evidence type="ECO:0000313" key="2">
    <source>
        <dbReference type="EMBL" id="NEN22089.1"/>
    </source>
</evidence>
<comment type="caution">
    <text evidence="2">The sequence shown here is derived from an EMBL/GenBank/DDBJ whole genome shotgun (WGS) entry which is preliminary data.</text>
</comment>
<sequence length="1230" mass="137000">MKKIYLFLTVLLIVFGFMKLEAQNNFWTFPDQYWNPGFSFPQNLPNSSPSDYVHAGIQDPYGEIKFYVLDDRVYDKFGLENGVFQDIYNPIGGYSESLIVPQPGSCERYYIFQAGLVGPTSNDRVPFYSVYNHDMHQLETIGTGYTTAHRIDGVYTDPWYYVSNFRIKNIHFAATKERPDNTRLIFTNSNQSLYRMHLTCDSLYGSSWSYQFGFSELDEGNRSELELYEDTANNVIRIAVPYQENTINGYIKVAIFDLDSITGNFVPGSRKTIELPNDNSTGGQLPTWVHGLEFTPDGRGLYISHEININFASPLSFYDIATQTLTNLSPIDYPGITNFKYSQLQVSGDSANYTLNLASENYIGSLWDPNIPDDGNWNATAISLNIYPINNGGISNFSIGDRKRLVPDQIDYEDYAETMIKASCDCCEKYAYAGEGKDTIYNAFTSETWSYGLANNPWQAESGDTIFIRDYLKIKPGVSVTIDNMIFKFGPDARVIVERGSGGSPGARLHMKNRAVFTADFRCSRNKYGCYDPDKGCDTLKVWQGVRVEGLASDHSQSTANQATFTMSTGSMIEYALTGIHVGHKDFADYGGGKITIKDSFLKDNITGVKFDPYYRTSGSTEIYNLSRVERTSFATTEDWLEDYFPNAHVVINESSGIYLLGNVYANENTTLGSNPTKRGIGVKISNSRVDIGYNCTGFPCSGSALTRSEFNGLQYGIYGLNDGTTTRTLYCNYNIFNDTYYGAQLSGFTNALVLDNEFNVERAHFAGGLYLIGSTGYYVQNNNFTTPGSQMYFNIGVTVSDSGEEENEIYKNTFSKLYLAGYAANTNVDPNDHDIGLHWVCNEFKKPITAADIYLDGGMSDNQGLCNGGTAAGNLFSWSSQLGGSYSNHKDLQATIGSTDNIVYSHHKLAGAPPKLEPLVWNTSHYQISECLNQTYSSNSCPVEKSGLPPGIDLPPGIQSTMPSYASVSAQATEYAEQMAALNSSSSETTEDSDNGAEFKQIRRENDEFWHEISSFYMADTTGAISKEEMELLLSTYEPRNIQRFASALLASGNQEWIGQSNAYGVTDMAEAALPSMVGEELPSDIPEWFAGEFFASASNIAALNSLYIENEAIYNPYFPLPELSSSEEGKSNKTDKELVDDNTKNKLVVHPNPFKTYTTFDLSAYQFEGNDNRIVFYDLLGKKVFETQIAEKQINLTVQSADLPTGIVIYKLYMNNTEVETGKIISMK</sequence>
<proteinExistence type="predicted"/>
<dbReference type="AlphaFoldDB" id="A0A7K3WKC7"/>
<reference evidence="2 3" key="1">
    <citation type="submission" date="2020-02" db="EMBL/GenBank/DDBJ databases">
        <title>Out from the shadows clarifying the taxonomy of the family Cryomorphaceae and related taxa by utilizing the GTDB taxonomic framework.</title>
        <authorList>
            <person name="Bowman J.P."/>
        </authorList>
    </citation>
    <scope>NUCLEOTIDE SEQUENCE [LARGE SCALE GENOMIC DNA]</scope>
    <source>
        <strain evidence="2 3">QSSC 1-22</strain>
    </source>
</reference>
<gene>
    <name evidence="2" type="ORF">G3O08_01045</name>
</gene>